<dbReference type="PANTHER" id="PTHR45908">
    <property type="entry name" value="PROTEIN CBG11750-RELATED"/>
    <property type="match status" value="1"/>
</dbReference>
<dbReference type="InterPro" id="IPR029058">
    <property type="entry name" value="AB_hydrolase_fold"/>
</dbReference>
<dbReference type="SUPFAM" id="SSF53474">
    <property type="entry name" value="alpha/beta-Hydrolases"/>
    <property type="match status" value="1"/>
</dbReference>
<name>A0A914CHY4_9BILA</name>
<sequence>MMGAIGTGSKVRVEENATLTFDPVPMAGVGKVNYYFYHAFQRLWTNMSRDVTNVANGNANIYIVGHSLDGSLASVLAAYLASALNVASNRLTLVTFGQPRTGDTDFASFITSHVDTRYRVVNDKDQVPHSILKGWENYEHFGEEIWLIQSQSSIQIFSYS</sequence>
<feature type="domain" description="Fungal lipase-type" evidence="1">
    <location>
        <begin position="6"/>
        <end position="131"/>
    </location>
</feature>
<dbReference type="Gene3D" id="3.40.50.1820">
    <property type="entry name" value="alpha/beta hydrolase"/>
    <property type="match status" value="1"/>
</dbReference>
<evidence type="ECO:0000313" key="2">
    <source>
        <dbReference type="Proteomes" id="UP000887540"/>
    </source>
</evidence>
<accession>A0A914CHY4</accession>
<dbReference type="AlphaFoldDB" id="A0A914CHY4"/>
<proteinExistence type="predicted"/>
<keyword evidence="2" id="KW-1185">Reference proteome</keyword>
<organism evidence="2 3">
    <name type="scientific">Acrobeloides nanus</name>
    <dbReference type="NCBI Taxonomy" id="290746"/>
    <lineage>
        <taxon>Eukaryota</taxon>
        <taxon>Metazoa</taxon>
        <taxon>Ecdysozoa</taxon>
        <taxon>Nematoda</taxon>
        <taxon>Chromadorea</taxon>
        <taxon>Rhabditida</taxon>
        <taxon>Tylenchina</taxon>
        <taxon>Cephalobomorpha</taxon>
        <taxon>Cephaloboidea</taxon>
        <taxon>Cephalobidae</taxon>
        <taxon>Acrobeloides</taxon>
    </lineage>
</organism>
<dbReference type="GO" id="GO:0006629">
    <property type="term" value="P:lipid metabolic process"/>
    <property type="evidence" value="ECO:0007669"/>
    <property type="project" value="InterPro"/>
</dbReference>
<dbReference type="Proteomes" id="UP000887540">
    <property type="component" value="Unplaced"/>
</dbReference>
<evidence type="ECO:0000313" key="3">
    <source>
        <dbReference type="WBParaSite" id="ACRNAN_scaffold10567.g15608.t1"/>
    </source>
</evidence>
<evidence type="ECO:0000259" key="1">
    <source>
        <dbReference type="Pfam" id="PF01764"/>
    </source>
</evidence>
<dbReference type="Pfam" id="PF01764">
    <property type="entry name" value="Lipase_3"/>
    <property type="match status" value="1"/>
</dbReference>
<reference evidence="3" key="1">
    <citation type="submission" date="2022-11" db="UniProtKB">
        <authorList>
            <consortium name="WormBaseParasite"/>
        </authorList>
    </citation>
    <scope>IDENTIFICATION</scope>
</reference>
<dbReference type="CDD" id="cd00519">
    <property type="entry name" value="Lipase_3"/>
    <property type="match status" value="1"/>
</dbReference>
<dbReference type="WBParaSite" id="ACRNAN_scaffold10567.g15608.t1">
    <property type="protein sequence ID" value="ACRNAN_scaffold10567.g15608.t1"/>
    <property type="gene ID" value="ACRNAN_scaffold10567.g15608"/>
</dbReference>
<dbReference type="InterPro" id="IPR002921">
    <property type="entry name" value="Fungal_lipase-type"/>
</dbReference>
<protein>
    <submittedName>
        <fullName evidence="3">Fungal lipase-like domain-containing protein</fullName>
    </submittedName>
</protein>